<dbReference type="AlphaFoldDB" id="A0AAE4C9Q5"/>
<evidence type="ECO:0000313" key="4">
    <source>
        <dbReference type="Proteomes" id="UP001183643"/>
    </source>
</evidence>
<organism evidence="3 4">
    <name type="scientific">Catenuloplanes atrovinosus</name>
    <dbReference type="NCBI Taxonomy" id="137266"/>
    <lineage>
        <taxon>Bacteria</taxon>
        <taxon>Bacillati</taxon>
        <taxon>Actinomycetota</taxon>
        <taxon>Actinomycetes</taxon>
        <taxon>Micromonosporales</taxon>
        <taxon>Micromonosporaceae</taxon>
        <taxon>Catenuloplanes</taxon>
    </lineage>
</organism>
<comment type="caution">
    <text evidence="3">The sequence shown here is derived from an EMBL/GenBank/DDBJ whole genome shotgun (WGS) entry which is preliminary data.</text>
</comment>
<evidence type="ECO:0000313" key="3">
    <source>
        <dbReference type="EMBL" id="MDR7276313.1"/>
    </source>
</evidence>
<keyword evidence="4" id="KW-1185">Reference proteome</keyword>
<feature type="compositionally biased region" description="Basic and acidic residues" evidence="1">
    <location>
        <begin position="94"/>
        <end position="104"/>
    </location>
</feature>
<protein>
    <submittedName>
        <fullName evidence="3">Uncharacterized protein</fullName>
    </submittedName>
</protein>
<dbReference type="RefSeq" id="WP_310368350.1">
    <property type="nucleotide sequence ID" value="NZ_JAVDYB010000001.1"/>
</dbReference>
<proteinExistence type="predicted"/>
<name>A0AAE4C9Q5_9ACTN</name>
<dbReference type="Proteomes" id="UP001183643">
    <property type="component" value="Unassembled WGS sequence"/>
</dbReference>
<evidence type="ECO:0000256" key="1">
    <source>
        <dbReference type="SAM" id="MobiDB-lite"/>
    </source>
</evidence>
<accession>A0AAE4C9Q5</accession>
<reference evidence="3" key="1">
    <citation type="submission" date="2023-07" db="EMBL/GenBank/DDBJ databases">
        <title>Sequencing the genomes of 1000 actinobacteria strains.</title>
        <authorList>
            <person name="Klenk H.-P."/>
        </authorList>
    </citation>
    <scope>NUCLEOTIDE SEQUENCE</scope>
    <source>
        <strain evidence="3">DSM 44707</strain>
    </source>
</reference>
<evidence type="ECO:0000256" key="2">
    <source>
        <dbReference type="SAM" id="SignalP"/>
    </source>
</evidence>
<feature type="chain" id="PRO_5042159036" evidence="2">
    <location>
        <begin position="21"/>
        <end position="126"/>
    </location>
</feature>
<gene>
    <name evidence="3" type="ORF">J2S41_003091</name>
</gene>
<feature type="region of interest" description="Disordered" evidence="1">
    <location>
        <begin position="59"/>
        <end position="126"/>
    </location>
</feature>
<feature type="signal peptide" evidence="2">
    <location>
        <begin position="1"/>
        <end position="20"/>
    </location>
</feature>
<sequence length="126" mass="12707">MVMLVSAVLGVAMTACTAPADHEPAAAPDATVSAVPATAGASPAPSASGTPLTLEDIERMFPGQTGPGNIVMGGRGTEPSRPMTEEEMAAALERYARDTRRNDSDAGDAESPDPGLSPSVATSPDR</sequence>
<keyword evidence="2" id="KW-0732">Signal</keyword>
<dbReference type="EMBL" id="JAVDYB010000001">
    <property type="protein sequence ID" value="MDR7276313.1"/>
    <property type="molecule type" value="Genomic_DNA"/>
</dbReference>